<reference evidence="12 13" key="1">
    <citation type="submission" date="2018-07" db="EMBL/GenBank/DDBJ databases">
        <title>Genome sequences of Haloplanus sp. CBA1113.</title>
        <authorList>
            <person name="Kim Y.B."/>
            <person name="Roh S.W."/>
        </authorList>
    </citation>
    <scope>NUCLEOTIDE SEQUENCE [LARGE SCALE GENOMIC DNA]</scope>
    <source>
        <strain evidence="12 13">CBA1113</strain>
    </source>
</reference>
<evidence type="ECO:0000256" key="5">
    <source>
        <dbReference type="ARBA" id="ARBA00022989"/>
    </source>
</evidence>
<dbReference type="Pfam" id="PF21082">
    <property type="entry name" value="MS_channel_3rd"/>
    <property type="match status" value="1"/>
</dbReference>
<evidence type="ECO:0000313" key="13">
    <source>
        <dbReference type="Proteomes" id="UP000253273"/>
    </source>
</evidence>
<dbReference type="SUPFAM" id="SSF82861">
    <property type="entry name" value="Mechanosensitive channel protein MscS (YggB), transmembrane region"/>
    <property type="match status" value="1"/>
</dbReference>
<organism evidence="12 13">
    <name type="scientific">Haloplanus rubicundus</name>
    <dbReference type="NCBI Taxonomy" id="1547898"/>
    <lineage>
        <taxon>Archaea</taxon>
        <taxon>Methanobacteriati</taxon>
        <taxon>Methanobacteriota</taxon>
        <taxon>Stenosarchaea group</taxon>
        <taxon>Halobacteria</taxon>
        <taxon>Halobacteriales</taxon>
        <taxon>Haloferacaceae</taxon>
        <taxon>Haloplanus</taxon>
    </lineage>
</organism>
<comment type="similarity">
    <text evidence="2">Belongs to the MscS (TC 1.A.23) family.</text>
</comment>
<dbReference type="SUPFAM" id="SSF82689">
    <property type="entry name" value="Mechanosensitive channel protein MscS (YggB), C-terminal domain"/>
    <property type="match status" value="1"/>
</dbReference>
<gene>
    <name evidence="12" type="ORF">DU500_14550</name>
</gene>
<feature type="domain" description="Mechanosensitive ion channel MscS C-terminal" evidence="10">
    <location>
        <begin position="318"/>
        <end position="401"/>
    </location>
</feature>
<dbReference type="GO" id="GO:0005886">
    <property type="term" value="C:plasma membrane"/>
    <property type="evidence" value="ECO:0007669"/>
    <property type="project" value="UniProtKB-SubCell"/>
</dbReference>
<evidence type="ECO:0000256" key="4">
    <source>
        <dbReference type="ARBA" id="ARBA00022692"/>
    </source>
</evidence>
<dbReference type="Proteomes" id="UP000253273">
    <property type="component" value="Chromosome"/>
</dbReference>
<feature type="transmembrane region" description="Helical" evidence="8">
    <location>
        <begin position="77"/>
        <end position="100"/>
    </location>
</feature>
<dbReference type="AlphaFoldDB" id="A0A345E7J1"/>
<dbReference type="InterPro" id="IPR010920">
    <property type="entry name" value="LSM_dom_sf"/>
</dbReference>
<dbReference type="InterPro" id="IPR049142">
    <property type="entry name" value="MS_channel_1st"/>
</dbReference>
<dbReference type="OrthoDB" id="121853at2157"/>
<dbReference type="InterPro" id="IPR006685">
    <property type="entry name" value="MscS_channel_2nd"/>
</dbReference>
<dbReference type="EMBL" id="CP031150">
    <property type="protein sequence ID" value="AXG08163.1"/>
    <property type="molecule type" value="Genomic_DNA"/>
</dbReference>
<dbReference type="Gene3D" id="1.10.287.1260">
    <property type="match status" value="1"/>
</dbReference>
<proteinExistence type="inferred from homology"/>
<dbReference type="Gene3D" id="2.30.30.60">
    <property type="match status" value="1"/>
</dbReference>
<evidence type="ECO:0000256" key="1">
    <source>
        <dbReference type="ARBA" id="ARBA00004651"/>
    </source>
</evidence>
<dbReference type="Pfam" id="PF21088">
    <property type="entry name" value="MS_channel_1st"/>
    <property type="match status" value="1"/>
</dbReference>
<dbReference type="InterPro" id="IPR011066">
    <property type="entry name" value="MscS_channel_C_sf"/>
</dbReference>
<feature type="region of interest" description="Disordered" evidence="7">
    <location>
        <begin position="1"/>
        <end position="34"/>
    </location>
</feature>
<comment type="subcellular location">
    <subcellularLocation>
        <location evidence="1">Cell membrane</location>
        <topology evidence="1">Multi-pass membrane protein</topology>
    </subcellularLocation>
</comment>
<sequence>MAAPPTTAKPGRPRSTNTRPTGANTSRETPQWPRRYIECRERGTNQNLSADGYGYGSPAPLSVVLGGLVAGLDALPAWQATAVVLALSLGGAVLLELVGVRLARRLTRRTETTLDDIVFEELRVPLVVTVALAGVYVLTRVESVATATLVDARTLSLFFGRPSLTVIVLVWARALNRVVNRLVEAVKDRGDRFDFAPVFSNVWTLVVLVGTVAVLLSLWEYDISPLLAGAGIAGIAIGFAAKDTVANFFGGIALYFDDTYKLGDFVVLDSGESGTVVKVGVRSTTLLTRDEVLVTVPNSVLNATRVTNESAPGRRRRVRVPVGVAYGTDIDAFEDLLVDLALAESLVLDAPKPRMRFRRFGDSALEYELLCWVNGPTRAARARHELNRAIYHALDDAGIEIPYPRSDVTVREADEAATDERRPPGDDAVAGGR</sequence>
<feature type="compositionally biased region" description="Polar residues" evidence="7">
    <location>
        <begin position="14"/>
        <end position="29"/>
    </location>
</feature>
<evidence type="ECO:0000256" key="2">
    <source>
        <dbReference type="ARBA" id="ARBA00008017"/>
    </source>
</evidence>
<evidence type="ECO:0000313" key="12">
    <source>
        <dbReference type="EMBL" id="AXG08163.1"/>
    </source>
</evidence>
<accession>A0A345E7J1</accession>
<dbReference type="PANTHER" id="PTHR30221:SF1">
    <property type="entry name" value="SMALL-CONDUCTANCE MECHANOSENSITIVE CHANNEL"/>
    <property type="match status" value="1"/>
</dbReference>
<keyword evidence="4 8" id="KW-0812">Transmembrane</keyword>
<keyword evidence="6 8" id="KW-0472">Membrane</keyword>
<dbReference type="SUPFAM" id="SSF50182">
    <property type="entry name" value="Sm-like ribonucleoproteins"/>
    <property type="match status" value="1"/>
</dbReference>
<protein>
    <submittedName>
        <fullName evidence="12">Mechanosensitive ion channel family protein</fullName>
    </submittedName>
</protein>
<dbReference type="InterPro" id="IPR011014">
    <property type="entry name" value="MscS_channel_TM-2"/>
</dbReference>
<evidence type="ECO:0000256" key="8">
    <source>
        <dbReference type="SAM" id="Phobius"/>
    </source>
</evidence>
<feature type="compositionally biased region" description="Basic and acidic residues" evidence="7">
    <location>
        <begin position="410"/>
        <end position="425"/>
    </location>
</feature>
<feature type="domain" description="Mechanosensitive ion channel MscS" evidence="9">
    <location>
        <begin position="243"/>
        <end position="309"/>
    </location>
</feature>
<dbReference type="PANTHER" id="PTHR30221">
    <property type="entry name" value="SMALL-CONDUCTANCE MECHANOSENSITIVE CHANNEL"/>
    <property type="match status" value="1"/>
</dbReference>
<evidence type="ECO:0000256" key="6">
    <source>
        <dbReference type="ARBA" id="ARBA00023136"/>
    </source>
</evidence>
<dbReference type="Pfam" id="PF00924">
    <property type="entry name" value="MS_channel_2nd"/>
    <property type="match status" value="1"/>
</dbReference>
<dbReference type="KEGG" id="haj:DU500_14550"/>
<dbReference type="InterPro" id="IPR023408">
    <property type="entry name" value="MscS_beta-dom_sf"/>
</dbReference>
<feature type="region of interest" description="Disordered" evidence="7">
    <location>
        <begin position="410"/>
        <end position="433"/>
    </location>
</feature>
<keyword evidence="5 8" id="KW-1133">Transmembrane helix</keyword>
<dbReference type="InterPro" id="IPR049278">
    <property type="entry name" value="MS_channel_C"/>
</dbReference>
<evidence type="ECO:0000259" key="9">
    <source>
        <dbReference type="Pfam" id="PF00924"/>
    </source>
</evidence>
<keyword evidence="13" id="KW-1185">Reference proteome</keyword>
<feature type="transmembrane region" description="Helical" evidence="8">
    <location>
        <begin position="158"/>
        <end position="175"/>
    </location>
</feature>
<dbReference type="GO" id="GO:0008381">
    <property type="term" value="F:mechanosensitive monoatomic ion channel activity"/>
    <property type="evidence" value="ECO:0007669"/>
    <property type="project" value="InterPro"/>
</dbReference>
<evidence type="ECO:0000259" key="11">
    <source>
        <dbReference type="Pfam" id="PF21088"/>
    </source>
</evidence>
<keyword evidence="3" id="KW-1003">Cell membrane</keyword>
<feature type="transmembrane region" description="Helical" evidence="8">
    <location>
        <begin position="121"/>
        <end position="138"/>
    </location>
</feature>
<evidence type="ECO:0000256" key="3">
    <source>
        <dbReference type="ARBA" id="ARBA00022475"/>
    </source>
</evidence>
<evidence type="ECO:0000256" key="7">
    <source>
        <dbReference type="SAM" id="MobiDB-lite"/>
    </source>
</evidence>
<feature type="domain" description="Mechanosensitive ion channel transmembrane helices 2/3" evidence="11">
    <location>
        <begin position="206"/>
        <end position="242"/>
    </location>
</feature>
<feature type="transmembrane region" description="Helical" evidence="8">
    <location>
        <begin position="195"/>
        <end position="217"/>
    </location>
</feature>
<evidence type="ECO:0000259" key="10">
    <source>
        <dbReference type="Pfam" id="PF21082"/>
    </source>
</evidence>
<name>A0A345E7J1_9EURY</name>
<dbReference type="Gene3D" id="3.30.70.100">
    <property type="match status" value="1"/>
</dbReference>
<dbReference type="InterPro" id="IPR045275">
    <property type="entry name" value="MscS_archaea/bacteria_type"/>
</dbReference>